<dbReference type="PANTHER" id="PTHR44591">
    <property type="entry name" value="STRESS RESPONSE REGULATOR PROTEIN 1"/>
    <property type="match status" value="1"/>
</dbReference>
<keyword evidence="5" id="KW-1185">Reference proteome</keyword>
<evidence type="ECO:0000256" key="2">
    <source>
        <dbReference type="PROSITE-ProRule" id="PRU00169"/>
    </source>
</evidence>
<dbReference type="SMART" id="SM00448">
    <property type="entry name" value="REC"/>
    <property type="match status" value="1"/>
</dbReference>
<dbReference type="Gene3D" id="3.40.50.2300">
    <property type="match status" value="1"/>
</dbReference>
<accession>A0ABS9BQD8</accession>
<feature type="modified residue" description="4-aspartylphosphate" evidence="2">
    <location>
        <position position="58"/>
    </location>
</feature>
<sequence length="124" mass="14210">MPQKVSTLVFVDDDKIQHMINRKNLQRISPELQTFFFDNPYEALDWLKGGSADLLILDVNMPEMQGWDFLDHLQKIGNHIEVKMLTSSMDPMDVEMSKNYAQVSGFLVKPLTPQILTEILGLDS</sequence>
<dbReference type="CDD" id="cd00156">
    <property type="entry name" value="REC"/>
    <property type="match status" value="1"/>
</dbReference>
<comment type="caution">
    <text evidence="4">The sequence shown here is derived from an EMBL/GenBank/DDBJ whole genome shotgun (WGS) entry which is preliminary data.</text>
</comment>
<proteinExistence type="predicted"/>
<dbReference type="InterPro" id="IPR001789">
    <property type="entry name" value="Sig_transdc_resp-reg_receiver"/>
</dbReference>
<evidence type="ECO:0000313" key="5">
    <source>
        <dbReference type="Proteomes" id="UP001201449"/>
    </source>
</evidence>
<dbReference type="InterPro" id="IPR050595">
    <property type="entry name" value="Bact_response_regulator"/>
</dbReference>
<evidence type="ECO:0000256" key="1">
    <source>
        <dbReference type="ARBA" id="ARBA00022553"/>
    </source>
</evidence>
<dbReference type="PROSITE" id="PS50110">
    <property type="entry name" value="RESPONSE_REGULATORY"/>
    <property type="match status" value="1"/>
</dbReference>
<reference evidence="4 5" key="1">
    <citation type="submission" date="2022-01" db="EMBL/GenBank/DDBJ databases">
        <title>Mariniradius saccharolyticus sp. nov., isolated from sediment of a river.</title>
        <authorList>
            <person name="Liu H."/>
        </authorList>
    </citation>
    <scope>NUCLEOTIDE SEQUENCE [LARGE SCALE GENOMIC DNA]</scope>
    <source>
        <strain evidence="4 5">RY-2</strain>
    </source>
</reference>
<dbReference type="PANTHER" id="PTHR44591:SF3">
    <property type="entry name" value="RESPONSE REGULATORY DOMAIN-CONTAINING PROTEIN"/>
    <property type="match status" value="1"/>
</dbReference>
<dbReference type="Pfam" id="PF00072">
    <property type="entry name" value="Response_reg"/>
    <property type="match status" value="1"/>
</dbReference>
<dbReference type="SUPFAM" id="SSF52172">
    <property type="entry name" value="CheY-like"/>
    <property type="match status" value="1"/>
</dbReference>
<dbReference type="RefSeq" id="WP_008629461.1">
    <property type="nucleotide sequence ID" value="NZ_JAKEVZ010000002.1"/>
</dbReference>
<evidence type="ECO:0000259" key="3">
    <source>
        <dbReference type="PROSITE" id="PS50110"/>
    </source>
</evidence>
<evidence type="ECO:0000313" key="4">
    <source>
        <dbReference type="EMBL" id="MCF1750264.1"/>
    </source>
</evidence>
<keyword evidence="1 2" id="KW-0597">Phosphoprotein</keyword>
<dbReference type="EMBL" id="JAKEVZ010000002">
    <property type="protein sequence ID" value="MCF1750264.1"/>
    <property type="molecule type" value="Genomic_DNA"/>
</dbReference>
<dbReference type="InterPro" id="IPR011006">
    <property type="entry name" value="CheY-like_superfamily"/>
</dbReference>
<protein>
    <submittedName>
        <fullName evidence="4">Response regulator</fullName>
    </submittedName>
</protein>
<organism evidence="4 5">
    <name type="scientific">Mariniradius sediminis</name>
    <dbReference type="NCBI Taxonomy" id="2909237"/>
    <lineage>
        <taxon>Bacteria</taxon>
        <taxon>Pseudomonadati</taxon>
        <taxon>Bacteroidota</taxon>
        <taxon>Cytophagia</taxon>
        <taxon>Cytophagales</taxon>
        <taxon>Cyclobacteriaceae</taxon>
        <taxon>Mariniradius</taxon>
    </lineage>
</organism>
<feature type="domain" description="Response regulatory" evidence="3">
    <location>
        <begin position="7"/>
        <end position="124"/>
    </location>
</feature>
<gene>
    <name evidence="4" type="ORF">L0U89_04205</name>
</gene>
<name>A0ABS9BQD8_9BACT</name>
<dbReference type="Proteomes" id="UP001201449">
    <property type="component" value="Unassembled WGS sequence"/>
</dbReference>